<dbReference type="InterPro" id="IPR014015">
    <property type="entry name" value="Helicase_SF3_DNA-vir"/>
</dbReference>
<sequence length="312" mass="36116">MTEEEFRVMWITLGNGYKEKIRNILQHQNQLRRQVNNTRPIMMQLNDACTHNHKIENVEWIYNLFAANDIDISEFFAWFTIIGDKKLQKINNLVLKGPTGTGKTLTLATLLHKLNTGTITRGADTNQFHLQNLLSRNFGLFEEPRISVATVDEYKLLLEGSQFEINVKNSDMEQLHRIPILISTNRDIDYWVPPADGQALQSRCKTFELSKEIKGMSDRAVLQTGLDPPPGHISLDDFLYIYRERKEEIDKHVRRAKRGADAMESEENEEAHNSNWDTRADLILPFKQDSINCTIQQRRYIEIDAIPNSESC</sequence>
<keyword evidence="5" id="KW-1185">Reference proteome</keyword>
<dbReference type="InterPro" id="IPR001257">
    <property type="entry name" value="Parvovirus_NS1_helicase"/>
</dbReference>
<keyword evidence="1" id="KW-0547">Nucleotide-binding</keyword>
<keyword evidence="2" id="KW-0067">ATP-binding</keyword>
<protein>
    <recommendedName>
        <fullName evidence="3">SF3 helicase domain-containing protein</fullName>
    </recommendedName>
</protein>
<dbReference type="Pfam" id="PF01057">
    <property type="entry name" value="Parvo_NS1"/>
    <property type="match status" value="1"/>
</dbReference>
<dbReference type="AlphaFoldDB" id="A0AAW0U193"/>
<dbReference type="Proteomes" id="UP001487740">
    <property type="component" value="Unassembled WGS sequence"/>
</dbReference>
<organism evidence="4 5">
    <name type="scientific">Scylla paramamosain</name>
    <name type="common">Mud crab</name>
    <dbReference type="NCBI Taxonomy" id="85552"/>
    <lineage>
        <taxon>Eukaryota</taxon>
        <taxon>Metazoa</taxon>
        <taxon>Ecdysozoa</taxon>
        <taxon>Arthropoda</taxon>
        <taxon>Crustacea</taxon>
        <taxon>Multicrustacea</taxon>
        <taxon>Malacostraca</taxon>
        <taxon>Eumalacostraca</taxon>
        <taxon>Eucarida</taxon>
        <taxon>Decapoda</taxon>
        <taxon>Pleocyemata</taxon>
        <taxon>Brachyura</taxon>
        <taxon>Eubrachyura</taxon>
        <taxon>Portunoidea</taxon>
        <taxon>Portunidae</taxon>
        <taxon>Portuninae</taxon>
        <taxon>Scylla</taxon>
    </lineage>
</organism>
<reference evidence="4 5" key="1">
    <citation type="submission" date="2023-03" db="EMBL/GenBank/DDBJ databases">
        <title>High-quality genome of Scylla paramamosain provides insights in environmental adaptation.</title>
        <authorList>
            <person name="Zhang L."/>
        </authorList>
    </citation>
    <scope>NUCLEOTIDE SEQUENCE [LARGE SCALE GENOMIC DNA]</scope>
    <source>
        <strain evidence="4">LZ_2023a</strain>
        <tissue evidence="4">Muscle</tissue>
    </source>
</reference>
<dbReference type="PROSITE" id="PS51206">
    <property type="entry name" value="SF3_HELICASE_1"/>
    <property type="match status" value="1"/>
</dbReference>
<comment type="caution">
    <text evidence="4">The sequence shown here is derived from an EMBL/GenBank/DDBJ whole genome shotgun (WGS) entry which is preliminary data.</text>
</comment>
<dbReference type="Gene3D" id="3.40.50.300">
    <property type="entry name" value="P-loop containing nucleotide triphosphate hydrolases"/>
    <property type="match status" value="1"/>
</dbReference>
<dbReference type="SUPFAM" id="SSF52540">
    <property type="entry name" value="P-loop containing nucleoside triphosphate hydrolases"/>
    <property type="match status" value="1"/>
</dbReference>
<dbReference type="InterPro" id="IPR027417">
    <property type="entry name" value="P-loop_NTPase"/>
</dbReference>
<gene>
    <name evidence="4" type="ORF">O3P69_006692</name>
</gene>
<dbReference type="EMBL" id="JARAKH010000020">
    <property type="protein sequence ID" value="KAK8393526.1"/>
    <property type="molecule type" value="Genomic_DNA"/>
</dbReference>
<proteinExistence type="predicted"/>
<feature type="domain" description="SF3 helicase" evidence="3">
    <location>
        <begin position="67"/>
        <end position="222"/>
    </location>
</feature>
<evidence type="ECO:0000313" key="4">
    <source>
        <dbReference type="EMBL" id="KAK8393526.1"/>
    </source>
</evidence>
<dbReference type="GO" id="GO:0019079">
    <property type="term" value="P:viral genome replication"/>
    <property type="evidence" value="ECO:0007669"/>
    <property type="project" value="InterPro"/>
</dbReference>
<evidence type="ECO:0000256" key="2">
    <source>
        <dbReference type="ARBA" id="ARBA00022840"/>
    </source>
</evidence>
<evidence type="ECO:0000313" key="5">
    <source>
        <dbReference type="Proteomes" id="UP001487740"/>
    </source>
</evidence>
<dbReference type="GO" id="GO:0005524">
    <property type="term" value="F:ATP binding"/>
    <property type="evidence" value="ECO:0007669"/>
    <property type="project" value="UniProtKB-KW"/>
</dbReference>
<accession>A0AAW0U193</accession>
<evidence type="ECO:0000259" key="3">
    <source>
        <dbReference type="PROSITE" id="PS51206"/>
    </source>
</evidence>
<evidence type="ECO:0000256" key="1">
    <source>
        <dbReference type="ARBA" id="ARBA00022741"/>
    </source>
</evidence>
<name>A0AAW0U193_SCYPA</name>